<dbReference type="CDD" id="cd05233">
    <property type="entry name" value="SDR_c"/>
    <property type="match status" value="1"/>
</dbReference>
<dbReference type="InterPro" id="IPR036291">
    <property type="entry name" value="NAD(P)-bd_dom_sf"/>
</dbReference>
<evidence type="ECO:0000313" key="4">
    <source>
        <dbReference type="EMBL" id="CAK7217509.1"/>
    </source>
</evidence>
<sequence length="272" mass="28212">MNLSGSAIITGAASGIGRATAVRFAELGATKLVLLDKNQAGLNETKALILATVPGADVVLDTRDLAAPDAEVAKDTGSNKTAADTVIQLAAKHFGRLDYLVNCAGTTGGFAAAVDAELATFDAVQRLNVRATWLLQRAAIKQMLTQELVHGGRGSIVNIGSAVSHIGQRRLSAYVTSKHAVLGLTHADAVDYAHAGIRINCISPGLIETNLGIAIPQEIRDRELTPLVEKTPLGRPGQPREVADAVAFLCSSEASYITGTSLAVDGGLLGSR</sequence>
<gene>
    <name evidence="4" type="ORF">SCUCBS95973_003179</name>
</gene>
<dbReference type="PRINTS" id="PR00080">
    <property type="entry name" value="SDRFAMILY"/>
</dbReference>
<protein>
    <recommendedName>
        <fullName evidence="3">Ketoreductase domain-containing protein</fullName>
    </recommendedName>
</protein>
<keyword evidence="5" id="KW-1185">Reference proteome</keyword>
<dbReference type="EMBL" id="CAWUHB010000013">
    <property type="protein sequence ID" value="CAK7217509.1"/>
    <property type="molecule type" value="Genomic_DNA"/>
</dbReference>
<dbReference type="SUPFAM" id="SSF51735">
    <property type="entry name" value="NAD(P)-binding Rossmann-fold domains"/>
    <property type="match status" value="1"/>
</dbReference>
<dbReference type="SMART" id="SM00822">
    <property type="entry name" value="PKS_KR"/>
    <property type="match status" value="1"/>
</dbReference>
<feature type="domain" description="Ketoreductase" evidence="3">
    <location>
        <begin position="5"/>
        <end position="205"/>
    </location>
</feature>
<dbReference type="InterPro" id="IPR002347">
    <property type="entry name" value="SDR_fam"/>
</dbReference>
<keyword evidence="2" id="KW-0560">Oxidoreductase</keyword>
<reference evidence="4 5" key="1">
    <citation type="submission" date="2024-01" db="EMBL/GenBank/DDBJ databases">
        <authorList>
            <person name="Allen C."/>
            <person name="Tagirdzhanova G."/>
        </authorList>
    </citation>
    <scope>NUCLEOTIDE SEQUENCE [LARGE SCALE GENOMIC DNA]</scope>
</reference>
<organism evidence="4 5">
    <name type="scientific">Sporothrix curviconia</name>
    <dbReference type="NCBI Taxonomy" id="1260050"/>
    <lineage>
        <taxon>Eukaryota</taxon>
        <taxon>Fungi</taxon>
        <taxon>Dikarya</taxon>
        <taxon>Ascomycota</taxon>
        <taxon>Pezizomycotina</taxon>
        <taxon>Sordariomycetes</taxon>
        <taxon>Sordariomycetidae</taxon>
        <taxon>Ophiostomatales</taxon>
        <taxon>Ophiostomataceae</taxon>
        <taxon>Sporothrix</taxon>
    </lineage>
</organism>
<dbReference type="Gene3D" id="3.40.50.720">
    <property type="entry name" value="NAD(P)-binding Rossmann-like Domain"/>
    <property type="match status" value="1"/>
</dbReference>
<dbReference type="Pfam" id="PF13561">
    <property type="entry name" value="adh_short_C2"/>
    <property type="match status" value="1"/>
</dbReference>
<dbReference type="PANTHER" id="PTHR24321">
    <property type="entry name" value="DEHYDROGENASES, SHORT CHAIN"/>
    <property type="match status" value="1"/>
</dbReference>
<evidence type="ECO:0000256" key="2">
    <source>
        <dbReference type="ARBA" id="ARBA00023002"/>
    </source>
</evidence>
<comment type="similarity">
    <text evidence="1">Belongs to the short-chain dehydrogenases/reductases (SDR) family.</text>
</comment>
<comment type="caution">
    <text evidence="4">The sequence shown here is derived from an EMBL/GenBank/DDBJ whole genome shotgun (WGS) entry which is preliminary data.</text>
</comment>
<evidence type="ECO:0000256" key="1">
    <source>
        <dbReference type="ARBA" id="ARBA00006484"/>
    </source>
</evidence>
<evidence type="ECO:0000259" key="3">
    <source>
        <dbReference type="SMART" id="SM00822"/>
    </source>
</evidence>
<dbReference type="PRINTS" id="PR00081">
    <property type="entry name" value="GDHRDH"/>
</dbReference>
<proteinExistence type="inferred from homology"/>
<dbReference type="PANTHER" id="PTHR24321:SF12">
    <property type="entry name" value="SHORT-CHAIN DEHYDROGENASE_REDUCTASE FAMILY, PUTATIVE (AFU_ORTHOLOGUE AFUA_5G14340)-RELATED"/>
    <property type="match status" value="1"/>
</dbReference>
<name>A0ABP0BD16_9PEZI</name>
<evidence type="ECO:0000313" key="5">
    <source>
        <dbReference type="Proteomes" id="UP001642405"/>
    </source>
</evidence>
<accession>A0ABP0BD16</accession>
<dbReference type="Proteomes" id="UP001642405">
    <property type="component" value="Unassembled WGS sequence"/>
</dbReference>
<dbReference type="InterPro" id="IPR057326">
    <property type="entry name" value="KR_dom"/>
</dbReference>